<evidence type="ECO:0000256" key="1">
    <source>
        <dbReference type="SAM" id="MobiDB-lite"/>
    </source>
</evidence>
<feature type="compositionally biased region" description="Polar residues" evidence="1">
    <location>
        <begin position="605"/>
        <end position="614"/>
    </location>
</feature>
<dbReference type="EMBL" id="ML978989">
    <property type="protein sequence ID" value="KAF1924939.1"/>
    <property type="molecule type" value="Genomic_DNA"/>
</dbReference>
<name>A0A6A5RC30_9PLEO</name>
<evidence type="ECO:0000313" key="3">
    <source>
        <dbReference type="Proteomes" id="UP000800082"/>
    </source>
</evidence>
<keyword evidence="3" id="KW-1185">Reference proteome</keyword>
<proteinExistence type="predicted"/>
<feature type="region of interest" description="Disordered" evidence="1">
    <location>
        <begin position="224"/>
        <end position="247"/>
    </location>
</feature>
<protein>
    <submittedName>
        <fullName evidence="2">Uncharacterized protein</fullName>
    </submittedName>
</protein>
<evidence type="ECO:0000313" key="2">
    <source>
        <dbReference type="EMBL" id="KAF1924939.1"/>
    </source>
</evidence>
<dbReference type="PANTHER" id="PTHR35391">
    <property type="entry name" value="C2H2-TYPE DOMAIN-CONTAINING PROTEIN-RELATED"/>
    <property type="match status" value="1"/>
</dbReference>
<dbReference type="GeneID" id="54355935"/>
<dbReference type="RefSeq" id="XP_033445191.1">
    <property type="nucleotide sequence ID" value="XM_033598268.1"/>
</dbReference>
<gene>
    <name evidence="2" type="ORF">M421DRAFT_95083</name>
</gene>
<organism evidence="2 3">
    <name type="scientific">Didymella exigua CBS 183.55</name>
    <dbReference type="NCBI Taxonomy" id="1150837"/>
    <lineage>
        <taxon>Eukaryota</taxon>
        <taxon>Fungi</taxon>
        <taxon>Dikarya</taxon>
        <taxon>Ascomycota</taxon>
        <taxon>Pezizomycotina</taxon>
        <taxon>Dothideomycetes</taxon>
        <taxon>Pleosporomycetidae</taxon>
        <taxon>Pleosporales</taxon>
        <taxon>Pleosporineae</taxon>
        <taxon>Didymellaceae</taxon>
        <taxon>Didymella</taxon>
    </lineage>
</organism>
<feature type="compositionally biased region" description="Polar residues" evidence="1">
    <location>
        <begin position="510"/>
        <end position="522"/>
    </location>
</feature>
<feature type="compositionally biased region" description="Basic and acidic residues" evidence="1">
    <location>
        <begin position="225"/>
        <end position="245"/>
    </location>
</feature>
<dbReference type="OrthoDB" id="6161812at2759"/>
<reference evidence="2" key="1">
    <citation type="journal article" date="2020" name="Stud. Mycol.">
        <title>101 Dothideomycetes genomes: a test case for predicting lifestyles and emergence of pathogens.</title>
        <authorList>
            <person name="Haridas S."/>
            <person name="Albert R."/>
            <person name="Binder M."/>
            <person name="Bloem J."/>
            <person name="Labutti K."/>
            <person name="Salamov A."/>
            <person name="Andreopoulos B."/>
            <person name="Baker S."/>
            <person name="Barry K."/>
            <person name="Bills G."/>
            <person name="Bluhm B."/>
            <person name="Cannon C."/>
            <person name="Castanera R."/>
            <person name="Culley D."/>
            <person name="Daum C."/>
            <person name="Ezra D."/>
            <person name="Gonzalez J."/>
            <person name="Henrissat B."/>
            <person name="Kuo A."/>
            <person name="Liang C."/>
            <person name="Lipzen A."/>
            <person name="Lutzoni F."/>
            <person name="Magnuson J."/>
            <person name="Mondo S."/>
            <person name="Nolan M."/>
            <person name="Ohm R."/>
            <person name="Pangilinan J."/>
            <person name="Park H.-J."/>
            <person name="Ramirez L."/>
            <person name="Alfaro M."/>
            <person name="Sun H."/>
            <person name="Tritt A."/>
            <person name="Yoshinaga Y."/>
            <person name="Zwiers L.-H."/>
            <person name="Turgeon B."/>
            <person name="Goodwin S."/>
            <person name="Spatafora J."/>
            <person name="Crous P."/>
            <person name="Grigoriev I."/>
        </authorList>
    </citation>
    <scope>NUCLEOTIDE SEQUENCE</scope>
    <source>
        <strain evidence="2">CBS 183.55</strain>
    </source>
</reference>
<accession>A0A6A5RC30</accession>
<dbReference type="Proteomes" id="UP000800082">
    <property type="component" value="Unassembled WGS sequence"/>
</dbReference>
<dbReference type="AlphaFoldDB" id="A0A6A5RC30"/>
<dbReference type="PANTHER" id="PTHR35391:SF5">
    <property type="entry name" value="DUF6590 DOMAIN-CONTAINING PROTEIN"/>
    <property type="match status" value="1"/>
</dbReference>
<feature type="region of interest" description="Disordered" evidence="1">
    <location>
        <begin position="498"/>
        <end position="623"/>
    </location>
</feature>
<sequence>MCAAKTAHGTPEGPILSLAWDCDEYFQKFFKKTNTSSLPFRTRLDNYGLRFTAWREHLGVFAGPKADLDCQLQRHPEVQDIIVRLLLTLRRNLIQLDVDWELVLQSSSNHIIANRSWSQDAEGEHQDATNADNLLRGTFQAIDESLEQLHRVGTAIRQSARSTEIARARAYASAHLDLENFEAMALAALHLLYPNAAESLIVQLSESMKDRFAVIQYKASRQGVKSRDQRPLSRPKIEHRTHQEQVQKPQMIEHAVQPVQKTAVTHTVLSDNKPTTIGTCNLRERFKQIHTHRSRPSTTIAHIASTNEPTPPRFRDSNGAILACPWCSMKTSDELTKNGRWTDKGRRVVDYLKPFPCLSEKCIGLENSFATTSEWSAHMFKHDQLWAQHIHYSPMWICSQHPSPALFETDQHVDNHLTSMHQISSRGEVNLGESPAEMTFVDEHRGREVCPLCGFRLEGDIRPENMNKVPAPMIGHIADHLQILMNLSLRFIQLQERRDDQDKVSENGDSDQTVAVTENSQKPTDHPPLSPFPSSPASIVQEYSGTQSGEEEQETENDVRIDNSKLATDSIPSADESKPGSPSLWEPLSDSHSDETGPEGPAKIAQTTTLNTTMLRARKRPSASLEVSLVEAFERSNFFDPELD</sequence>